<feature type="domain" description="C2H2-type" evidence="12">
    <location>
        <begin position="749"/>
        <end position="776"/>
    </location>
</feature>
<dbReference type="SUPFAM" id="SSF57667">
    <property type="entry name" value="beta-beta-alpha zinc fingers"/>
    <property type="match status" value="4"/>
</dbReference>
<dbReference type="PROSITE" id="PS00028">
    <property type="entry name" value="ZINC_FINGER_C2H2_1"/>
    <property type="match status" value="11"/>
</dbReference>
<dbReference type="Gene3D" id="3.30.710.10">
    <property type="entry name" value="Potassium Channel Kv1.1, Chain A"/>
    <property type="match status" value="1"/>
</dbReference>
<protein>
    <submittedName>
        <fullName evidence="13">Uncharacterized protein</fullName>
    </submittedName>
</protein>
<feature type="region of interest" description="Disordered" evidence="10">
    <location>
        <begin position="166"/>
        <end position="277"/>
    </location>
</feature>
<gene>
    <name evidence="13" type="ORF">OFUS_LOCUS173</name>
</gene>
<feature type="domain" description="C2H2-type" evidence="12">
    <location>
        <begin position="657"/>
        <end position="685"/>
    </location>
</feature>
<keyword evidence="6" id="KW-0805">Transcription regulation</keyword>
<evidence type="ECO:0000313" key="13">
    <source>
        <dbReference type="EMBL" id="CAH1772404.1"/>
    </source>
</evidence>
<keyword evidence="4 9" id="KW-0863">Zinc-finger</keyword>
<name>A0A8S4MUR0_OWEFU</name>
<dbReference type="SMART" id="SM00225">
    <property type="entry name" value="BTB"/>
    <property type="match status" value="1"/>
</dbReference>
<evidence type="ECO:0000256" key="10">
    <source>
        <dbReference type="SAM" id="MobiDB-lite"/>
    </source>
</evidence>
<dbReference type="GO" id="GO:0008270">
    <property type="term" value="F:zinc ion binding"/>
    <property type="evidence" value="ECO:0007669"/>
    <property type="project" value="UniProtKB-KW"/>
</dbReference>
<dbReference type="EMBL" id="CAIIXF020000001">
    <property type="protein sequence ID" value="CAH1772404.1"/>
    <property type="molecule type" value="Genomic_DNA"/>
</dbReference>
<accession>A0A8S4MUR0</accession>
<feature type="compositionally biased region" description="Basic residues" evidence="10">
    <location>
        <begin position="265"/>
        <end position="277"/>
    </location>
</feature>
<keyword evidence="8" id="KW-0539">Nucleus</keyword>
<comment type="subcellular location">
    <subcellularLocation>
        <location evidence="1">Nucleus</location>
    </subcellularLocation>
</comment>
<evidence type="ECO:0000259" key="11">
    <source>
        <dbReference type="PROSITE" id="PS50097"/>
    </source>
</evidence>
<dbReference type="SMART" id="SM00355">
    <property type="entry name" value="ZnF_C2H2"/>
    <property type="match status" value="18"/>
</dbReference>
<evidence type="ECO:0000256" key="7">
    <source>
        <dbReference type="ARBA" id="ARBA00023163"/>
    </source>
</evidence>
<dbReference type="CDD" id="cd18186">
    <property type="entry name" value="BTB_POZ_ZBTB_KLHL-like"/>
    <property type="match status" value="1"/>
</dbReference>
<proteinExistence type="predicted"/>
<feature type="domain" description="C2H2-type" evidence="12">
    <location>
        <begin position="838"/>
        <end position="866"/>
    </location>
</feature>
<reference evidence="13" key="1">
    <citation type="submission" date="2022-03" db="EMBL/GenBank/DDBJ databases">
        <authorList>
            <person name="Martin C."/>
        </authorList>
    </citation>
    <scope>NUCLEOTIDE SEQUENCE</scope>
</reference>
<evidence type="ECO:0000256" key="6">
    <source>
        <dbReference type="ARBA" id="ARBA00023015"/>
    </source>
</evidence>
<feature type="domain" description="C2H2-type" evidence="12">
    <location>
        <begin position="720"/>
        <end position="748"/>
    </location>
</feature>
<evidence type="ECO:0000256" key="2">
    <source>
        <dbReference type="ARBA" id="ARBA00022723"/>
    </source>
</evidence>
<keyword evidence="2" id="KW-0479">Metal-binding</keyword>
<feature type="region of interest" description="Disordered" evidence="10">
    <location>
        <begin position="1004"/>
        <end position="1047"/>
    </location>
</feature>
<dbReference type="InterPro" id="IPR011333">
    <property type="entry name" value="SKP1/BTB/POZ_sf"/>
</dbReference>
<evidence type="ECO:0000313" key="14">
    <source>
        <dbReference type="Proteomes" id="UP000749559"/>
    </source>
</evidence>
<comment type="caution">
    <text evidence="13">The sequence shown here is derived from an EMBL/GenBank/DDBJ whole genome shotgun (WGS) entry which is preliminary data.</text>
</comment>
<dbReference type="Pfam" id="PF00651">
    <property type="entry name" value="BTB"/>
    <property type="match status" value="1"/>
</dbReference>
<feature type="domain" description="C2H2-type" evidence="12">
    <location>
        <begin position="480"/>
        <end position="503"/>
    </location>
</feature>
<feature type="compositionally biased region" description="Low complexity" evidence="10">
    <location>
        <begin position="170"/>
        <end position="188"/>
    </location>
</feature>
<evidence type="ECO:0000259" key="12">
    <source>
        <dbReference type="PROSITE" id="PS50157"/>
    </source>
</evidence>
<evidence type="ECO:0000256" key="9">
    <source>
        <dbReference type="PROSITE-ProRule" id="PRU00042"/>
    </source>
</evidence>
<dbReference type="AlphaFoldDB" id="A0A8S4MUR0"/>
<dbReference type="PROSITE" id="PS50157">
    <property type="entry name" value="ZINC_FINGER_C2H2_2"/>
    <property type="match status" value="10"/>
</dbReference>
<evidence type="ECO:0000256" key="1">
    <source>
        <dbReference type="ARBA" id="ARBA00004123"/>
    </source>
</evidence>
<evidence type="ECO:0000256" key="3">
    <source>
        <dbReference type="ARBA" id="ARBA00022737"/>
    </source>
</evidence>
<evidence type="ECO:0000256" key="5">
    <source>
        <dbReference type="ARBA" id="ARBA00022833"/>
    </source>
</evidence>
<feature type="domain" description="C2H2-type" evidence="12">
    <location>
        <begin position="563"/>
        <end position="586"/>
    </location>
</feature>
<feature type="domain" description="C2H2-type" evidence="12">
    <location>
        <begin position="318"/>
        <end position="341"/>
    </location>
</feature>
<dbReference type="PROSITE" id="PS50097">
    <property type="entry name" value="BTB"/>
    <property type="match status" value="1"/>
</dbReference>
<keyword evidence="3" id="KW-0677">Repeat</keyword>
<sequence length="1047" mass="120690">MDEQLMTSSDFPTELLPVVNSLYKRQLLCDITLVIGGYVEFHLHKVMLVSGSGYFKTLLDQGMLFVNRYDLPGLNPTHVNQLLDFLYTGSMMLNKSNVWGVKNTAEQLDIQAAKKLCEEYVRKTTEGPVFPQQAVLTESAAVSDVEQRKSSIAKIIEMSVASTQTTQEYPSIPFSGQPQPSSPQSSHPPRSDLTPKSKIAIKQEVFSEAEPDMNDTYNEQDHFSDNDWMPLSDLTPVEPVKSKRKRGRPRKVDQQAEFEMVSHYTGKKSKGSSKAKPKLKTLKIKIKKLDENIKPKYKQWDKLPQIQFLKPKPLPRPFMCSYCDKGFPHAATVKLHIQQEHKFVYRQSVRCRLLLARALRQTQVALAVSEGPPPKCNICLGAFAYHTSLKQHCTKVHRRLVKCTKCPKLPTFMSFFHLKVHEHLKHKEIPKKSRTRRERGRKRSKPHYYKCYFCPHRTLNEKVLAVHISQRHSEIMLKPFPCKYCKKSFSDKKYMKDHMKGIHYVPDNLADKWSEKVNQHFKTPFVCTECHELFTKRTKLRSHLAANHGIAQIPAYDGTEKPYKCNDCPKTFLKRQHLGVHRREIHGVDFNGISGGQKCEEAGCVFECIGKTNLKEHYKDCHPDVMHSCQRCPYTSCLESQVTNHMTRKHQIRMKAYSCTMCNKTFSSKYHVKHHEFSLHGIESEDLQVFECPEPGCNYKTPQKYTLKKHAQKHMPGKMFTCLECGKKLKTELYLEKHMNKIHRGIRPYMCDQCGASYGEEAELKTHMARHGAKTHVCSHCGYATADKGNYQSHMFALHHIVLSQTMIIFECEICGFACERRQRFEDHQRSHRGIKEYSCDICGQMFISIRTLRKHKKWKHTPKNLTCDFCNYVTNDTTHLKDHVKIMHTHRNHKPYKCFYCNFVCATSGNCRKHCMNRHKNEEVRWIKITDKTQESLESSIVIKPSGSFSGGRSSIFPIGEEDNEVKSMVKGNDIQKNQENMTMAIDSIGLKVGDSFSAEKPSVITHDDDPSLASTNRIPSPPLQAPGMSGSNWHYMQRPHSWHKT</sequence>
<dbReference type="GO" id="GO:0001227">
    <property type="term" value="F:DNA-binding transcription repressor activity, RNA polymerase II-specific"/>
    <property type="evidence" value="ECO:0007669"/>
    <property type="project" value="TreeGrafter"/>
</dbReference>
<dbReference type="InterPro" id="IPR013087">
    <property type="entry name" value="Znf_C2H2_type"/>
</dbReference>
<dbReference type="FunFam" id="3.30.160.60:FF:000446">
    <property type="entry name" value="Zinc finger protein"/>
    <property type="match status" value="2"/>
</dbReference>
<evidence type="ECO:0000256" key="4">
    <source>
        <dbReference type="ARBA" id="ARBA00022771"/>
    </source>
</evidence>
<feature type="domain" description="C2H2-type" evidence="12">
    <location>
        <begin position="866"/>
        <end position="896"/>
    </location>
</feature>
<dbReference type="GO" id="GO:0005654">
    <property type="term" value="C:nucleoplasm"/>
    <property type="evidence" value="ECO:0007669"/>
    <property type="project" value="TreeGrafter"/>
</dbReference>
<evidence type="ECO:0000256" key="8">
    <source>
        <dbReference type="ARBA" id="ARBA00023242"/>
    </source>
</evidence>
<dbReference type="InterPro" id="IPR036236">
    <property type="entry name" value="Znf_C2H2_sf"/>
</dbReference>
<feature type="domain" description="BTB" evidence="11">
    <location>
        <begin position="29"/>
        <end position="95"/>
    </location>
</feature>
<dbReference type="Pfam" id="PF00096">
    <property type="entry name" value="zf-C2H2"/>
    <property type="match status" value="3"/>
</dbReference>
<dbReference type="Proteomes" id="UP000749559">
    <property type="component" value="Unassembled WGS sequence"/>
</dbReference>
<dbReference type="PANTHER" id="PTHR24399:SF23">
    <property type="entry name" value="C2H2-TYPE DOMAIN-CONTAINING PROTEIN"/>
    <property type="match status" value="1"/>
</dbReference>
<dbReference type="OrthoDB" id="6113849at2759"/>
<dbReference type="InterPro" id="IPR000210">
    <property type="entry name" value="BTB/POZ_dom"/>
</dbReference>
<dbReference type="PANTHER" id="PTHR24399">
    <property type="entry name" value="ZINC FINGER AND BTB DOMAIN-CONTAINING"/>
    <property type="match status" value="1"/>
</dbReference>
<keyword evidence="7" id="KW-0804">Transcription</keyword>
<dbReference type="SUPFAM" id="SSF54695">
    <property type="entry name" value="POZ domain"/>
    <property type="match status" value="1"/>
</dbReference>
<organism evidence="13 14">
    <name type="scientific">Owenia fusiformis</name>
    <name type="common">Polychaete worm</name>
    <dbReference type="NCBI Taxonomy" id="6347"/>
    <lineage>
        <taxon>Eukaryota</taxon>
        <taxon>Metazoa</taxon>
        <taxon>Spiralia</taxon>
        <taxon>Lophotrochozoa</taxon>
        <taxon>Annelida</taxon>
        <taxon>Polychaeta</taxon>
        <taxon>Sedentaria</taxon>
        <taxon>Canalipalpata</taxon>
        <taxon>Sabellida</taxon>
        <taxon>Oweniida</taxon>
        <taxon>Oweniidae</taxon>
        <taxon>Owenia</taxon>
    </lineage>
</organism>
<feature type="domain" description="C2H2-type" evidence="12">
    <location>
        <begin position="810"/>
        <end position="837"/>
    </location>
</feature>
<keyword evidence="5" id="KW-0862">Zinc</keyword>
<feature type="domain" description="C2H2-type" evidence="12">
    <location>
        <begin position="525"/>
        <end position="548"/>
    </location>
</feature>
<keyword evidence="14" id="KW-1185">Reference proteome</keyword>
<dbReference type="Gene3D" id="3.30.160.60">
    <property type="entry name" value="Classic Zinc Finger"/>
    <property type="match status" value="7"/>
</dbReference>
<dbReference type="GO" id="GO:0000978">
    <property type="term" value="F:RNA polymerase II cis-regulatory region sequence-specific DNA binding"/>
    <property type="evidence" value="ECO:0007669"/>
    <property type="project" value="TreeGrafter"/>
</dbReference>